<comment type="caution">
    <text evidence="1">The sequence shown here is derived from an EMBL/GenBank/DDBJ whole genome shotgun (WGS) entry which is preliminary data.</text>
</comment>
<organism evidence="1 2">
    <name type="scientific">Gallaecimonas xiamenensis 3-C-1</name>
    <dbReference type="NCBI Taxonomy" id="745411"/>
    <lineage>
        <taxon>Bacteria</taxon>
        <taxon>Pseudomonadati</taxon>
        <taxon>Pseudomonadota</taxon>
        <taxon>Gammaproteobacteria</taxon>
        <taxon>Enterobacterales</taxon>
        <taxon>Gallaecimonadaceae</taxon>
        <taxon>Gallaecimonas</taxon>
    </lineage>
</organism>
<dbReference type="AlphaFoldDB" id="K2K4L2"/>
<proteinExistence type="predicted"/>
<evidence type="ECO:0000313" key="1">
    <source>
        <dbReference type="EMBL" id="EKE77879.1"/>
    </source>
</evidence>
<sequence>MLCREPQKVSTTLDAEQYEGSRRDMRLKPYPEGRHWKIHCPLIPVIESTNQAYYLEHQSDMPWLARPWPPLAGWRVGHWGLDDRLV</sequence>
<protein>
    <submittedName>
        <fullName evidence="1">Uncharacterized protein</fullName>
    </submittedName>
</protein>
<gene>
    <name evidence="1" type="ORF">B3C1_00425</name>
</gene>
<name>K2K4L2_9GAMM</name>
<reference evidence="1 2" key="1">
    <citation type="journal article" date="2012" name="J. Bacteriol.">
        <title>Genome Sequence of Gallaecimonas xiamenensis Type Strain 3-C-1.</title>
        <authorList>
            <person name="Lai Q."/>
            <person name="Wang L."/>
            <person name="Wang W."/>
            <person name="Shao Z."/>
        </authorList>
    </citation>
    <scope>NUCLEOTIDE SEQUENCE [LARGE SCALE GENOMIC DNA]</scope>
    <source>
        <strain evidence="1 2">3-C-1</strain>
    </source>
</reference>
<keyword evidence="2" id="KW-1185">Reference proteome</keyword>
<dbReference type="EMBL" id="AMRI01000001">
    <property type="protein sequence ID" value="EKE77879.1"/>
    <property type="molecule type" value="Genomic_DNA"/>
</dbReference>
<dbReference type="Proteomes" id="UP000006755">
    <property type="component" value="Unassembled WGS sequence"/>
</dbReference>
<dbReference type="STRING" id="745411.B3C1_00425"/>
<accession>K2K4L2</accession>
<evidence type="ECO:0000313" key="2">
    <source>
        <dbReference type="Proteomes" id="UP000006755"/>
    </source>
</evidence>